<organism evidence="1 2">
    <name type="scientific">Helianthus annuus</name>
    <name type="common">Common sunflower</name>
    <dbReference type="NCBI Taxonomy" id="4232"/>
    <lineage>
        <taxon>Eukaryota</taxon>
        <taxon>Viridiplantae</taxon>
        <taxon>Streptophyta</taxon>
        <taxon>Embryophyta</taxon>
        <taxon>Tracheophyta</taxon>
        <taxon>Spermatophyta</taxon>
        <taxon>Magnoliopsida</taxon>
        <taxon>eudicotyledons</taxon>
        <taxon>Gunneridae</taxon>
        <taxon>Pentapetalae</taxon>
        <taxon>asterids</taxon>
        <taxon>campanulids</taxon>
        <taxon>Asterales</taxon>
        <taxon>Asteraceae</taxon>
        <taxon>Asteroideae</taxon>
        <taxon>Heliantheae alliance</taxon>
        <taxon>Heliantheae</taxon>
        <taxon>Helianthus</taxon>
    </lineage>
</organism>
<comment type="caution">
    <text evidence="1">The sequence shown here is derived from an EMBL/GenBank/DDBJ whole genome shotgun (WGS) entry which is preliminary data.</text>
</comment>
<sequence>MSEIIGISNARQVWLALETAYSHCSTNRMHILRDNLVTTLTKPGRYAAG</sequence>
<dbReference type="Proteomes" id="UP000215914">
    <property type="component" value="Unassembled WGS sequence"/>
</dbReference>
<protein>
    <submittedName>
        <fullName evidence="1">Uncharacterized protein</fullName>
    </submittedName>
</protein>
<keyword evidence="2" id="KW-1185">Reference proteome</keyword>
<proteinExistence type="predicted"/>
<reference evidence="1" key="2">
    <citation type="submission" date="2020-06" db="EMBL/GenBank/DDBJ databases">
        <title>Helianthus annuus Genome sequencing and assembly Release 2.</title>
        <authorList>
            <person name="Gouzy J."/>
            <person name="Langlade N."/>
            <person name="Munos S."/>
        </authorList>
    </citation>
    <scope>NUCLEOTIDE SEQUENCE</scope>
    <source>
        <tissue evidence="1">Leaves</tissue>
    </source>
</reference>
<dbReference type="EMBL" id="MNCJ02000328">
    <property type="protein sequence ID" value="KAF5773710.1"/>
    <property type="molecule type" value="Genomic_DNA"/>
</dbReference>
<accession>A0A9K3HB41</accession>
<evidence type="ECO:0000313" key="1">
    <source>
        <dbReference type="EMBL" id="KAF5773710.1"/>
    </source>
</evidence>
<evidence type="ECO:0000313" key="2">
    <source>
        <dbReference type="Proteomes" id="UP000215914"/>
    </source>
</evidence>
<name>A0A9K3HB41_HELAN</name>
<dbReference type="AlphaFoldDB" id="A0A9K3HB41"/>
<gene>
    <name evidence="1" type="ORF">HanXRQr2_Chr13g0591621</name>
</gene>
<reference evidence="1" key="1">
    <citation type="journal article" date="2017" name="Nature">
        <title>The sunflower genome provides insights into oil metabolism, flowering and Asterid evolution.</title>
        <authorList>
            <person name="Badouin H."/>
            <person name="Gouzy J."/>
            <person name="Grassa C.J."/>
            <person name="Murat F."/>
            <person name="Staton S.E."/>
            <person name="Cottret L."/>
            <person name="Lelandais-Briere C."/>
            <person name="Owens G.L."/>
            <person name="Carrere S."/>
            <person name="Mayjonade B."/>
            <person name="Legrand L."/>
            <person name="Gill N."/>
            <person name="Kane N.C."/>
            <person name="Bowers J.E."/>
            <person name="Hubner S."/>
            <person name="Bellec A."/>
            <person name="Berard A."/>
            <person name="Berges H."/>
            <person name="Blanchet N."/>
            <person name="Boniface M.C."/>
            <person name="Brunel D."/>
            <person name="Catrice O."/>
            <person name="Chaidir N."/>
            <person name="Claudel C."/>
            <person name="Donnadieu C."/>
            <person name="Faraut T."/>
            <person name="Fievet G."/>
            <person name="Helmstetter N."/>
            <person name="King M."/>
            <person name="Knapp S.J."/>
            <person name="Lai Z."/>
            <person name="Le Paslier M.C."/>
            <person name="Lippi Y."/>
            <person name="Lorenzon L."/>
            <person name="Mandel J.R."/>
            <person name="Marage G."/>
            <person name="Marchand G."/>
            <person name="Marquand E."/>
            <person name="Bret-Mestries E."/>
            <person name="Morien E."/>
            <person name="Nambeesan S."/>
            <person name="Nguyen T."/>
            <person name="Pegot-Espagnet P."/>
            <person name="Pouilly N."/>
            <person name="Raftis F."/>
            <person name="Sallet E."/>
            <person name="Schiex T."/>
            <person name="Thomas J."/>
            <person name="Vandecasteele C."/>
            <person name="Vares D."/>
            <person name="Vear F."/>
            <person name="Vautrin S."/>
            <person name="Crespi M."/>
            <person name="Mangin B."/>
            <person name="Burke J.M."/>
            <person name="Salse J."/>
            <person name="Munos S."/>
            <person name="Vincourt P."/>
            <person name="Rieseberg L.H."/>
            <person name="Langlade N.B."/>
        </authorList>
    </citation>
    <scope>NUCLEOTIDE SEQUENCE</scope>
    <source>
        <tissue evidence="1">Leaves</tissue>
    </source>
</reference>
<dbReference type="Gramene" id="mRNA:HanXRQr2_Chr13g0591621">
    <property type="protein sequence ID" value="mRNA:HanXRQr2_Chr13g0591621"/>
    <property type="gene ID" value="HanXRQr2_Chr13g0591621"/>
</dbReference>